<dbReference type="EMBL" id="CP002117">
    <property type="protein sequence ID" value="ADN36666.1"/>
    <property type="molecule type" value="Genomic_DNA"/>
</dbReference>
<evidence type="ECO:0000256" key="2">
    <source>
        <dbReference type="SAM" id="Phobius"/>
    </source>
</evidence>
<evidence type="ECO:0000256" key="1">
    <source>
        <dbReference type="SAM" id="MobiDB-lite"/>
    </source>
</evidence>
<sequence>MPVINCQLDLFGDKMIKHVILFTMAFLIFISLNIAAVSAVDEVYLGNSVDLRGSCTSDYIYLFVTGPNLPSNGANPENIHEEVVSGDESTFVVVKAFNNRWSYTWDSKTGDGVPDAGIYTFYAVERPLGRYDLSGAEYSARSVKLIDPSISVTGISSSDNSGYSISSETQEKTATPTATKKVTTSPTTVKATQLITVTPTATPAAGIPPVILILSLVLSLFIVISGKRRS</sequence>
<dbReference type="eggNOG" id="arCOG03906">
    <property type="taxonomic scope" value="Archaea"/>
</dbReference>
<gene>
    <name evidence="3" type="ordered locus">Mpet_1915</name>
</gene>
<dbReference type="Proteomes" id="UP000006565">
    <property type="component" value="Chromosome"/>
</dbReference>
<evidence type="ECO:0000313" key="3">
    <source>
        <dbReference type="EMBL" id="ADN36666.1"/>
    </source>
</evidence>
<dbReference type="AlphaFoldDB" id="E1RIS4"/>
<dbReference type="STRING" id="679926.Mpet_1915"/>
<reference evidence="3 4" key="1">
    <citation type="journal article" date="2010" name="Stand. Genomic Sci.">
        <title>Complete genome sequence of Methanoplanus petrolearius type strain (SEBR 4847).</title>
        <authorList>
            <person name="Brambilla E."/>
            <person name="Djao O.D."/>
            <person name="Daligault H."/>
            <person name="Lapidus A."/>
            <person name="Lucas S."/>
            <person name="Hammon N."/>
            <person name="Nolan M."/>
            <person name="Tice H."/>
            <person name="Cheng J.F."/>
            <person name="Han C."/>
            <person name="Tapia R."/>
            <person name="Goodwin L."/>
            <person name="Pitluck S."/>
            <person name="Liolios K."/>
            <person name="Ivanova N."/>
            <person name="Mavromatis K."/>
            <person name="Mikhailova N."/>
            <person name="Pati A."/>
            <person name="Chen A."/>
            <person name="Palaniappan K."/>
            <person name="Land M."/>
            <person name="Hauser L."/>
            <person name="Chang Y.J."/>
            <person name="Jeffries C.D."/>
            <person name="Rohde M."/>
            <person name="Spring S."/>
            <person name="Sikorski J."/>
            <person name="Goker M."/>
            <person name="Woyke T."/>
            <person name="Bristow J."/>
            <person name="Eisen J.A."/>
            <person name="Markowitz V."/>
            <person name="Hugenholtz P."/>
            <person name="Kyrpides N.C."/>
            <person name="Klenk H.P."/>
        </authorList>
    </citation>
    <scope>NUCLEOTIDE SEQUENCE [LARGE SCALE GENOMIC DNA]</scope>
    <source>
        <strain evidence="4">DSM 11571 / OCM 486 / SEBR 4847</strain>
    </source>
</reference>
<name>E1RIS4_METP4</name>
<feature type="transmembrane region" description="Helical" evidence="2">
    <location>
        <begin position="19"/>
        <end position="40"/>
    </location>
</feature>
<evidence type="ECO:0000313" key="4">
    <source>
        <dbReference type="Proteomes" id="UP000006565"/>
    </source>
</evidence>
<keyword evidence="2" id="KW-1133">Transmembrane helix</keyword>
<accession>E1RIS4</accession>
<keyword evidence="2" id="KW-0472">Membrane</keyword>
<feature type="region of interest" description="Disordered" evidence="1">
    <location>
        <begin position="156"/>
        <end position="181"/>
    </location>
</feature>
<dbReference type="KEGG" id="mpi:Mpet_1915"/>
<organism evidence="3 4">
    <name type="scientific">Methanolacinia petrolearia (strain DSM 11571 / OCM 486 / SEBR 4847)</name>
    <name type="common">Methanoplanus petrolearius</name>
    <dbReference type="NCBI Taxonomy" id="679926"/>
    <lineage>
        <taxon>Archaea</taxon>
        <taxon>Methanobacteriati</taxon>
        <taxon>Methanobacteriota</taxon>
        <taxon>Stenosarchaea group</taxon>
        <taxon>Methanomicrobia</taxon>
        <taxon>Methanomicrobiales</taxon>
        <taxon>Methanomicrobiaceae</taxon>
        <taxon>Methanolacinia</taxon>
    </lineage>
</organism>
<proteinExistence type="predicted"/>
<feature type="transmembrane region" description="Helical" evidence="2">
    <location>
        <begin position="206"/>
        <end position="224"/>
    </location>
</feature>
<keyword evidence="2" id="KW-0812">Transmembrane</keyword>
<keyword evidence="4" id="KW-1185">Reference proteome</keyword>
<protein>
    <submittedName>
        <fullName evidence="3">Uncharacterized protein</fullName>
    </submittedName>
</protein>
<dbReference type="HOGENOM" id="CLU_1202634_0_0_2"/>